<evidence type="ECO:0000313" key="1">
    <source>
        <dbReference type="EMBL" id="PIK44906.1"/>
    </source>
</evidence>
<protein>
    <submittedName>
        <fullName evidence="1">Uncharacterized protein</fullName>
    </submittedName>
</protein>
<dbReference type="Proteomes" id="UP000230750">
    <property type="component" value="Unassembled WGS sequence"/>
</dbReference>
<accession>A0A2G8KA64</accession>
<comment type="caution">
    <text evidence="1">The sequence shown here is derived from an EMBL/GenBank/DDBJ whole genome shotgun (WGS) entry which is preliminary data.</text>
</comment>
<sequence length="194" mass="21686">MLEPRDYIVLCCSFNNLKLNQQYTGVTLLPYVVAMHSSRPLMYTSAMRPYSLIAQTIIALAVQKGNRHEGREGVTCYYLSKGWSGAIIVVENRYPDHHLHVRCDCNGSFNVVSSRGTLVVADSIPPLRRQIVIILSQCVETVTVLDITSLTVCHLGQTSRTGVLPELNMCLSCMKRSLHCIARSLCSRNKVRCL</sequence>
<organism evidence="1 2">
    <name type="scientific">Stichopus japonicus</name>
    <name type="common">Sea cucumber</name>
    <dbReference type="NCBI Taxonomy" id="307972"/>
    <lineage>
        <taxon>Eukaryota</taxon>
        <taxon>Metazoa</taxon>
        <taxon>Echinodermata</taxon>
        <taxon>Eleutherozoa</taxon>
        <taxon>Echinozoa</taxon>
        <taxon>Holothuroidea</taxon>
        <taxon>Aspidochirotacea</taxon>
        <taxon>Aspidochirotida</taxon>
        <taxon>Stichopodidae</taxon>
        <taxon>Apostichopus</taxon>
    </lineage>
</organism>
<dbReference type="EMBL" id="MRZV01000746">
    <property type="protein sequence ID" value="PIK44906.1"/>
    <property type="molecule type" value="Genomic_DNA"/>
</dbReference>
<dbReference type="AlphaFoldDB" id="A0A2G8KA64"/>
<name>A0A2G8KA64_STIJA</name>
<gene>
    <name evidence="1" type="ORF">BSL78_18244</name>
</gene>
<proteinExistence type="predicted"/>
<keyword evidence="2" id="KW-1185">Reference proteome</keyword>
<dbReference type="STRING" id="307972.A0A2G8KA64"/>
<evidence type="ECO:0000313" key="2">
    <source>
        <dbReference type="Proteomes" id="UP000230750"/>
    </source>
</evidence>
<dbReference type="OrthoDB" id="424753at2759"/>
<reference evidence="1 2" key="1">
    <citation type="journal article" date="2017" name="PLoS Biol.">
        <title>The sea cucumber genome provides insights into morphological evolution and visceral regeneration.</title>
        <authorList>
            <person name="Zhang X."/>
            <person name="Sun L."/>
            <person name="Yuan J."/>
            <person name="Sun Y."/>
            <person name="Gao Y."/>
            <person name="Zhang L."/>
            <person name="Li S."/>
            <person name="Dai H."/>
            <person name="Hamel J.F."/>
            <person name="Liu C."/>
            <person name="Yu Y."/>
            <person name="Liu S."/>
            <person name="Lin W."/>
            <person name="Guo K."/>
            <person name="Jin S."/>
            <person name="Xu P."/>
            <person name="Storey K.B."/>
            <person name="Huan P."/>
            <person name="Zhang T."/>
            <person name="Zhou Y."/>
            <person name="Zhang J."/>
            <person name="Lin C."/>
            <person name="Li X."/>
            <person name="Xing L."/>
            <person name="Huo D."/>
            <person name="Sun M."/>
            <person name="Wang L."/>
            <person name="Mercier A."/>
            <person name="Li F."/>
            <person name="Yang H."/>
            <person name="Xiang J."/>
        </authorList>
    </citation>
    <scope>NUCLEOTIDE SEQUENCE [LARGE SCALE GENOMIC DNA]</scope>
    <source>
        <strain evidence="1">Shaxun</strain>
        <tissue evidence="1">Muscle</tissue>
    </source>
</reference>